<evidence type="ECO:0000313" key="6">
    <source>
        <dbReference type="RefSeq" id="XP_020110301.1"/>
    </source>
</evidence>
<name>A0A6P5GNQ3_ANACO</name>
<dbReference type="Gramene" id="Aco014762.1.mrna1">
    <property type="protein sequence ID" value="Aco014762.1.mrna1"/>
    <property type="gene ID" value="Aco014762.1.path1"/>
</dbReference>
<dbReference type="GO" id="GO:0009903">
    <property type="term" value="P:chloroplast avoidance movement"/>
    <property type="evidence" value="ECO:0007669"/>
    <property type="project" value="TreeGrafter"/>
</dbReference>
<dbReference type="GeneID" id="109725503"/>
<dbReference type="InterPro" id="IPR008545">
    <property type="entry name" value="Web"/>
</dbReference>
<feature type="coiled-coil region" evidence="3">
    <location>
        <begin position="316"/>
        <end position="343"/>
    </location>
</feature>
<dbReference type="Pfam" id="PF05701">
    <property type="entry name" value="WEMBL"/>
    <property type="match status" value="2"/>
</dbReference>
<evidence type="ECO:0000313" key="5">
    <source>
        <dbReference type="Proteomes" id="UP000515123"/>
    </source>
</evidence>
<accession>A0A6P5GNQ3</accession>
<dbReference type="RefSeq" id="XP_020110301.1">
    <property type="nucleotide sequence ID" value="XM_020254712.1"/>
</dbReference>
<dbReference type="GO" id="GO:0005829">
    <property type="term" value="C:cytosol"/>
    <property type="evidence" value="ECO:0007669"/>
    <property type="project" value="TreeGrafter"/>
</dbReference>
<comment type="similarity">
    <text evidence="1">Belongs to the WEB family.</text>
</comment>
<dbReference type="OrthoDB" id="1931671at2759"/>
<gene>
    <name evidence="6 7" type="primary">LOC109725503</name>
</gene>
<dbReference type="Proteomes" id="UP000515123">
    <property type="component" value="Linkage group 20"/>
</dbReference>
<feature type="coiled-coil region" evidence="3">
    <location>
        <begin position="382"/>
        <end position="430"/>
    </location>
</feature>
<dbReference type="GO" id="GO:0009904">
    <property type="term" value="P:chloroplast accumulation movement"/>
    <property type="evidence" value="ECO:0007669"/>
    <property type="project" value="TreeGrafter"/>
</dbReference>
<keyword evidence="2 3" id="KW-0175">Coiled coil</keyword>
<keyword evidence="5" id="KW-1185">Reference proteome</keyword>
<proteinExistence type="inferred from homology"/>
<evidence type="ECO:0000256" key="3">
    <source>
        <dbReference type="SAM" id="Coils"/>
    </source>
</evidence>
<evidence type="ECO:0000256" key="2">
    <source>
        <dbReference type="ARBA" id="ARBA00023054"/>
    </source>
</evidence>
<feature type="coiled-coil region" evidence="3">
    <location>
        <begin position="125"/>
        <end position="194"/>
    </location>
</feature>
<feature type="region of interest" description="Disordered" evidence="4">
    <location>
        <begin position="1"/>
        <end position="39"/>
    </location>
</feature>
<evidence type="ECO:0000256" key="4">
    <source>
        <dbReference type="SAM" id="MobiDB-lite"/>
    </source>
</evidence>
<sequence>MEQITEANASSSQEYDPSTPFSSMESPTNPEPLTSPFVNETIHSPHQQCETKDSIMLVPETSMLDTSISPESEPDQSEDTNSIAVAEHLKDVELGRGLIDTAAPFESVREAVSKFESIVDWKAQKAIILERRENVELELKKAQEEIPEYKSKLEAAGAAKAEALKDLDSAKRHMDELKLSLEKSETQETQAKQDSELAELRFEEMKKGITGKESFAAKAQLALAKERHSKAVSDLVSVREEIESLHGEYISLVSERDIAIRKAEEAIDKSIEIEKVVEDLTLELITMKELLDSAHSEHLEVEEQRINFALDWDTENNTLESDLRKAEGEMRQLSEQLLSANDLKSRFETASTLLLNLTAEVASYVKREVYKDQEGPTNDSDRISLQVKLVAAQNELKEVKAKTERSKSKVDHLRAVASALRADIERMKAAEGFHNGIALPVEYYNTICKKAREAEEIRNKRVISAIEQIEVARKSESKIKEKLRETNMKIEGITRTMRTALDKAEKAKEGKLALETELRQQRAEYELRRRGGTVPAISNLERNDAENSTNFAKMRRRSFFPQVVMFLARRKAQSLR</sequence>
<organism evidence="6">
    <name type="scientific">Ananas comosus</name>
    <name type="common">Pineapple</name>
    <name type="synonym">Ananas ananas</name>
    <dbReference type="NCBI Taxonomy" id="4615"/>
    <lineage>
        <taxon>Eukaryota</taxon>
        <taxon>Viridiplantae</taxon>
        <taxon>Streptophyta</taxon>
        <taxon>Embryophyta</taxon>
        <taxon>Tracheophyta</taxon>
        <taxon>Spermatophyta</taxon>
        <taxon>Magnoliopsida</taxon>
        <taxon>Liliopsida</taxon>
        <taxon>Poales</taxon>
        <taxon>Bromeliaceae</taxon>
        <taxon>Bromelioideae</taxon>
        <taxon>Ananas</taxon>
    </lineage>
</organism>
<evidence type="ECO:0000256" key="1">
    <source>
        <dbReference type="ARBA" id="ARBA00005485"/>
    </source>
</evidence>
<dbReference type="RefSeq" id="XP_020110303.1">
    <property type="nucleotide sequence ID" value="XM_020254714.1"/>
</dbReference>
<dbReference type="AlphaFoldDB" id="A0A6P5GNQ3"/>
<reference evidence="6 7" key="2">
    <citation type="submission" date="2025-04" db="UniProtKB">
        <authorList>
            <consortium name="RefSeq"/>
        </authorList>
    </citation>
    <scope>IDENTIFICATION</scope>
    <source>
        <tissue evidence="6 7">Leaf</tissue>
    </source>
</reference>
<dbReference type="PANTHER" id="PTHR32054:SF31">
    <property type="entry name" value="PROTEIN WEAK CHLOROPLAST MOVEMENT UNDER BLUE LIGHT 1"/>
    <property type="match status" value="1"/>
</dbReference>
<evidence type="ECO:0000313" key="7">
    <source>
        <dbReference type="RefSeq" id="XP_020110303.1"/>
    </source>
</evidence>
<protein>
    <submittedName>
        <fullName evidence="6 7">Protein WEAK CHLOROPLAST MOVEMENT UNDER BLUE LIGHT 1-like</fullName>
    </submittedName>
</protein>
<dbReference type="PANTHER" id="PTHR32054">
    <property type="entry name" value="HEAVY CHAIN, PUTATIVE, EXPRESSED-RELATED-RELATED"/>
    <property type="match status" value="1"/>
</dbReference>
<reference evidence="5" key="1">
    <citation type="journal article" date="2015" name="Nat. Genet.">
        <title>The pineapple genome and the evolution of CAM photosynthesis.</title>
        <authorList>
            <person name="Ming R."/>
            <person name="VanBuren R."/>
            <person name="Wai C.M."/>
            <person name="Tang H."/>
            <person name="Schatz M.C."/>
            <person name="Bowers J.E."/>
            <person name="Lyons E."/>
            <person name="Wang M.L."/>
            <person name="Chen J."/>
            <person name="Biggers E."/>
            <person name="Zhang J."/>
            <person name="Huang L."/>
            <person name="Zhang L."/>
            <person name="Miao W."/>
            <person name="Zhang J."/>
            <person name="Ye Z."/>
            <person name="Miao C."/>
            <person name="Lin Z."/>
            <person name="Wang H."/>
            <person name="Zhou H."/>
            <person name="Yim W.C."/>
            <person name="Priest H.D."/>
            <person name="Zheng C."/>
            <person name="Woodhouse M."/>
            <person name="Edger P.P."/>
            <person name="Guyot R."/>
            <person name="Guo H.B."/>
            <person name="Guo H."/>
            <person name="Zheng G."/>
            <person name="Singh R."/>
            <person name="Sharma A."/>
            <person name="Min X."/>
            <person name="Zheng Y."/>
            <person name="Lee H."/>
            <person name="Gurtowski J."/>
            <person name="Sedlazeck F.J."/>
            <person name="Harkess A."/>
            <person name="McKain M.R."/>
            <person name="Liao Z."/>
            <person name="Fang J."/>
            <person name="Liu J."/>
            <person name="Zhang X."/>
            <person name="Zhang Q."/>
            <person name="Hu W."/>
            <person name="Qin Y."/>
            <person name="Wang K."/>
            <person name="Chen L.Y."/>
            <person name="Shirley N."/>
            <person name="Lin Y.R."/>
            <person name="Liu L.Y."/>
            <person name="Hernandez A.G."/>
            <person name="Wright C.L."/>
            <person name="Bulone V."/>
            <person name="Tuskan G.A."/>
            <person name="Heath K."/>
            <person name="Zee F."/>
            <person name="Moore P.H."/>
            <person name="Sunkar R."/>
            <person name="Leebens-Mack J.H."/>
            <person name="Mockler T."/>
            <person name="Bennetzen J.L."/>
            <person name="Freeling M."/>
            <person name="Sankoff D."/>
            <person name="Paterson A.H."/>
            <person name="Zhu X."/>
            <person name="Yang X."/>
            <person name="Smith J.A."/>
            <person name="Cushman J.C."/>
            <person name="Paull R.E."/>
            <person name="Yu Q."/>
        </authorList>
    </citation>
    <scope>NUCLEOTIDE SEQUENCE [LARGE SCALE GENOMIC DNA]</scope>
    <source>
        <strain evidence="5">cv. F153</strain>
    </source>
</reference>